<dbReference type="Proteomes" id="UP000224003">
    <property type="component" value="Unassembled WGS sequence"/>
</dbReference>
<dbReference type="EMBL" id="NUVX01000067">
    <property type="protein sequence ID" value="PFJ31836.1"/>
    <property type="molecule type" value="Genomic_DNA"/>
</dbReference>
<dbReference type="RefSeq" id="WP_098517405.1">
    <property type="nucleotide sequence ID" value="NZ_NUVX01000067.1"/>
</dbReference>
<gene>
    <name evidence="1" type="ORF">COJ15_29495</name>
</gene>
<organism evidence="1 2">
    <name type="scientific">Bacillus thuringiensis</name>
    <dbReference type="NCBI Taxonomy" id="1428"/>
    <lineage>
        <taxon>Bacteria</taxon>
        <taxon>Bacillati</taxon>
        <taxon>Bacillota</taxon>
        <taxon>Bacilli</taxon>
        <taxon>Bacillales</taxon>
        <taxon>Bacillaceae</taxon>
        <taxon>Bacillus</taxon>
        <taxon>Bacillus cereus group</taxon>
    </lineage>
</organism>
<comment type="caution">
    <text evidence="1">The sequence shown here is derived from an EMBL/GenBank/DDBJ whole genome shotgun (WGS) entry which is preliminary data.</text>
</comment>
<evidence type="ECO:0000313" key="1">
    <source>
        <dbReference type="EMBL" id="PFJ31836.1"/>
    </source>
</evidence>
<evidence type="ECO:0000313" key="2">
    <source>
        <dbReference type="Proteomes" id="UP000224003"/>
    </source>
</evidence>
<protein>
    <submittedName>
        <fullName evidence="1">Uncharacterized protein</fullName>
    </submittedName>
</protein>
<sequence>MKLKNSVVSLSENAKEVARNLIEKYPELIDKELEDVENDQKVIEAAEKIESIKKFKIKDYESVINFFINEKLKLYEIKERKGGIVDKTEKTIFDIGKILIEKTKERRRERNRQTSHFDTNILSHAPFFVGGSRKRKEKAAKEGHILIDKSGLRKMTYQNDLGMLLTCNDAKTLAALFALWGEQGMGETVKFTEYQLLEKLNAGIGGKQYQIIRDSLEKLRNTSVVLQEAYQLSEGKRTITERFQLIIADTFIVDEDEHGRVRSKEYSVAFSPYIHKSFQDGYCTLISLAVFDELETDAAKAIYLMISGMKDMDDNDAFIKLDGTLEIPITPVYETLFLENTKSKNKIVVEKACEELKDIDVISDFYFSGKGRTVNSLVIEPSEWLRDVLSNGAKLGTAMEQKEKLYLS</sequence>
<reference evidence="1 2" key="1">
    <citation type="submission" date="2017-09" db="EMBL/GenBank/DDBJ databases">
        <title>Large-scale bioinformatics analysis of Bacillus genomes uncovers conserved roles of natural products in bacterial physiology.</title>
        <authorList>
            <consortium name="Agbiome Team Llc"/>
            <person name="Bleich R.M."/>
            <person name="Grubbs K.J."/>
            <person name="Santa Maria K.C."/>
            <person name="Allen S.E."/>
            <person name="Farag S."/>
            <person name="Shank E.A."/>
            <person name="Bowers A."/>
        </authorList>
    </citation>
    <scope>NUCLEOTIDE SEQUENCE [LARGE SCALE GENOMIC DNA]</scope>
    <source>
        <strain evidence="1 2">AFS085496</strain>
    </source>
</reference>
<accession>A0A9X6WIJ2</accession>
<name>A0A9X6WIJ2_BACTU</name>
<proteinExistence type="predicted"/>
<dbReference type="InterPro" id="IPR018777">
    <property type="entry name" value="Replication_initiator_prot_A"/>
</dbReference>
<dbReference type="AlphaFoldDB" id="A0A9X6WIJ2"/>
<dbReference type="Pfam" id="PF10134">
    <property type="entry name" value="RPA"/>
    <property type="match status" value="1"/>
</dbReference>